<proteinExistence type="predicted"/>
<keyword evidence="1" id="KW-0812">Transmembrane</keyword>
<gene>
    <name evidence="2" type="ORF">NCTC10118_00705</name>
</gene>
<dbReference type="RefSeq" id="WP_129621850.1">
    <property type="nucleotide sequence ID" value="NZ_LR214972.1"/>
</dbReference>
<evidence type="ECO:0000313" key="3">
    <source>
        <dbReference type="Proteomes" id="UP000289952"/>
    </source>
</evidence>
<sequence>MYKGIFRASNFINFGPKSTWSNDPNNFWILLKYDYSDTVLISVTIILALLIIFSLTKKYLLITKFKLPFFHIYNILNGNTKSFFIKNKLKIDHKYFEIINLVLEDYNKFLNQVYWKKTINFISSENILTLFIWINSVLNIILSLFIINVEYYITSIIIFLLTPTLNFIYYIILIKINIKKYVIEDVDYKQKLKEWEVFNSKLDIKCNFLNIYNDKLLTIYNTNKKLFFKDLSNKLIKVKINWKYKNSNQNIFKTLDDFEYFNKIMPLDLLTWNKTGRVIINEF</sequence>
<feature type="transmembrane region" description="Helical" evidence="1">
    <location>
        <begin position="38"/>
        <end position="56"/>
    </location>
</feature>
<dbReference type="Proteomes" id="UP000289952">
    <property type="component" value="Chromosome"/>
</dbReference>
<feature type="transmembrane region" description="Helical" evidence="1">
    <location>
        <begin position="152"/>
        <end position="172"/>
    </location>
</feature>
<name>A0A449AFB1_9BACT</name>
<protein>
    <submittedName>
        <fullName evidence="2">Uncharacterized protein</fullName>
    </submittedName>
</protein>
<evidence type="ECO:0000256" key="1">
    <source>
        <dbReference type="SAM" id="Phobius"/>
    </source>
</evidence>
<reference evidence="2 3" key="1">
    <citation type="submission" date="2019-01" db="EMBL/GenBank/DDBJ databases">
        <authorList>
            <consortium name="Pathogen Informatics"/>
        </authorList>
    </citation>
    <scope>NUCLEOTIDE SEQUENCE [LARGE SCALE GENOMIC DNA]</scope>
    <source>
        <strain evidence="2 3">NCTC10118</strain>
    </source>
</reference>
<keyword evidence="1" id="KW-1133">Transmembrane helix</keyword>
<accession>A0A449AFB1</accession>
<organism evidence="2 3">
    <name type="scientific">Mycoplasmopsis bovirhinis</name>
    <dbReference type="NCBI Taxonomy" id="29553"/>
    <lineage>
        <taxon>Bacteria</taxon>
        <taxon>Bacillati</taxon>
        <taxon>Mycoplasmatota</taxon>
        <taxon>Mycoplasmoidales</taxon>
        <taxon>Metamycoplasmataceae</taxon>
        <taxon>Mycoplasmopsis</taxon>
    </lineage>
</organism>
<dbReference type="AlphaFoldDB" id="A0A449AFB1"/>
<keyword evidence="1" id="KW-0472">Membrane</keyword>
<dbReference type="EMBL" id="LR214972">
    <property type="protein sequence ID" value="VEU63652.1"/>
    <property type="molecule type" value="Genomic_DNA"/>
</dbReference>
<feature type="transmembrane region" description="Helical" evidence="1">
    <location>
        <begin position="127"/>
        <end position="146"/>
    </location>
</feature>
<evidence type="ECO:0000313" key="2">
    <source>
        <dbReference type="EMBL" id="VEU63652.1"/>
    </source>
</evidence>
<keyword evidence="3" id="KW-1185">Reference proteome</keyword>